<dbReference type="Pfam" id="PF02463">
    <property type="entry name" value="SMC_N"/>
    <property type="match status" value="1"/>
</dbReference>
<dbReference type="SUPFAM" id="SSF52540">
    <property type="entry name" value="P-loop containing nucleoside triphosphate hydrolases"/>
    <property type="match status" value="1"/>
</dbReference>
<dbReference type="HOGENOM" id="CLU_001042_5_0_1"/>
<dbReference type="InParanoid" id="S7XJI4"/>
<dbReference type="SUPFAM" id="SSF75553">
    <property type="entry name" value="Smc hinge domain"/>
    <property type="match status" value="1"/>
</dbReference>
<dbReference type="InterPro" id="IPR027417">
    <property type="entry name" value="P-loop_NTPase"/>
</dbReference>
<dbReference type="PANTHER" id="PTHR43977">
    <property type="entry name" value="STRUCTURAL MAINTENANCE OF CHROMOSOMES PROTEIN 3"/>
    <property type="match status" value="1"/>
</dbReference>
<dbReference type="STRING" id="1358809.S7XJI4"/>
<keyword evidence="1 2" id="KW-0175">Coiled coil</keyword>
<dbReference type="GO" id="GO:0005524">
    <property type="term" value="F:ATP binding"/>
    <property type="evidence" value="ECO:0007669"/>
    <property type="project" value="InterPro"/>
</dbReference>
<dbReference type="GO" id="GO:0007059">
    <property type="term" value="P:chromosome segregation"/>
    <property type="evidence" value="ECO:0007669"/>
    <property type="project" value="UniProtKB-ARBA"/>
</dbReference>
<dbReference type="GO" id="GO:0016887">
    <property type="term" value="F:ATP hydrolysis activity"/>
    <property type="evidence" value="ECO:0007669"/>
    <property type="project" value="InterPro"/>
</dbReference>
<comment type="caution">
    <text evidence="4">The sequence shown here is derived from an EMBL/GenBank/DDBJ whole genome shotgun (WGS) entry which is preliminary data.</text>
</comment>
<dbReference type="InterPro" id="IPR024704">
    <property type="entry name" value="SMC"/>
</dbReference>
<organism evidence="4 5">
    <name type="scientific">Spraguea lophii (strain 42_110)</name>
    <name type="common">Microsporidian parasite</name>
    <dbReference type="NCBI Taxonomy" id="1358809"/>
    <lineage>
        <taxon>Eukaryota</taxon>
        <taxon>Fungi</taxon>
        <taxon>Fungi incertae sedis</taxon>
        <taxon>Microsporidia</taxon>
        <taxon>Spragueidae</taxon>
        <taxon>Spraguea</taxon>
    </lineage>
</organism>
<dbReference type="OMA" id="GQKTVCA"/>
<reference evidence="5" key="1">
    <citation type="journal article" date="2013" name="PLoS Genet.">
        <title>The genome of Spraguea lophii and the basis of host-microsporidian interactions.</title>
        <authorList>
            <person name="Campbell S.E."/>
            <person name="Williams T.A."/>
            <person name="Yousuf A."/>
            <person name="Soanes D.M."/>
            <person name="Paszkiewicz K.H."/>
            <person name="Williams B.A.P."/>
        </authorList>
    </citation>
    <scope>NUCLEOTIDE SEQUENCE [LARGE SCALE GENOMIC DNA]</scope>
    <source>
        <strain evidence="5">42_110</strain>
    </source>
</reference>
<dbReference type="InterPro" id="IPR036277">
    <property type="entry name" value="SMC_hinge_sf"/>
</dbReference>
<feature type="coiled-coil region" evidence="2">
    <location>
        <begin position="215"/>
        <end position="428"/>
    </location>
</feature>
<evidence type="ECO:0000313" key="4">
    <source>
        <dbReference type="EMBL" id="EPR79184.1"/>
    </source>
</evidence>
<protein>
    <submittedName>
        <fullName evidence="4">Chromosome segregation protein</fullName>
    </submittedName>
</protein>
<dbReference type="Pfam" id="PF06470">
    <property type="entry name" value="SMC_hinge"/>
    <property type="match status" value="1"/>
</dbReference>
<evidence type="ECO:0000259" key="3">
    <source>
        <dbReference type="SMART" id="SM00968"/>
    </source>
</evidence>
<feature type="coiled-coil region" evidence="2">
    <location>
        <begin position="674"/>
        <end position="854"/>
    </location>
</feature>
<dbReference type="Proteomes" id="UP000014978">
    <property type="component" value="Unassembled WGS sequence"/>
</dbReference>
<keyword evidence="5" id="KW-1185">Reference proteome</keyword>
<dbReference type="OrthoDB" id="5575062at2759"/>
<evidence type="ECO:0000256" key="2">
    <source>
        <dbReference type="SAM" id="Coils"/>
    </source>
</evidence>
<dbReference type="EMBL" id="ATCN01000365">
    <property type="protein sequence ID" value="EPR79184.1"/>
    <property type="molecule type" value="Genomic_DNA"/>
</dbReference>
<dbReference type="Gene3D" id="3.30.70.1620">
    <property type="match status" value="1"/>
</dbReference>
<dbReference type="GO" id="GO:0005694">
    <property type="term" value="C:chromosome"/>
    <property type="evidence" value="ECO:0007669"/>
    <property type="project" value="InterPro"/>
</dbReference>
<dbReference type="AlphaFoldDB" id="S7XJI4"/>
<name>S7XJI4_SPRLO</name>
<dbReference type="GO" id="GO:0051276">
    <property type="term" value="P:chromosome organization"/>
    <property type="evidence" value="ECO:0007669"/>
    <property type="project" value="InterPro"/>
</dbReference>
<sequence>MQIFIKQINFILSMYIKKITISNFKSFSSTTSLDFSSGINVVIGCNGSGKSSILSALEFVLLTNYKKLFFEDKKALLYEGTNIDMNNGYVEVEFDNSDGRLPLNKEFVLKRVINLKKDEYYLDNKNITKEEIEGILESGITRTNNYIVEQGKVFKWATITEKERMELLKEVSGCNIYERDREKSLKLLEETEITESKIDRLFDKLKIKMKAIDAEKEKKIRLNILEKEKRALERIMAENELKTINNDLGNIVEINEVKDETNEDLREIKQQVEIKEEERNRLKKYHQEINVESKVDEENKYFKIKAEEHKLEIKIEEINKNLRMIKNQEKELTVKVKAYEYEEDFLKTFLVKKEIKEDEIENNIKLLKEKKEELKNIKSKGRMQLTEEELKNKLNKKIEERKKLWREEAKIKEDMEKVKNKIKLEERRILRNVEDIKIEGVHDYLFKLIEIPDELLNAIEILLGSNLFNLVVENENVVKKILKITKEKLTFIPLNRIENTKYNVIDDENIIPIFSLIRTEDKYKNIIKYLTKNTYLVSDLKTGSILSKKYNINVITTGGDIIRRNGIISGGHKEYVLKEYKRVEKELKERERHMKRNRKRILEIENDINLLKNIKIFDDNSYEDNLEAIILFLETKLKKYYKIENIEEYKKENNHRNIIKNNINSKNFNIKEEKDRAIHKLYCIKKELEDLKDELNHENIILSKIKNKIDEKEEILRSIDRIEERNKIDKEIELLVDKLNILKDRMEENVIEVKDINIERRKERKKILEEKRNILLSKIGEIGIEDDLIKKYKEKNLMKELKKIQEEINRIKIREDLSITTIDNEELLRRKEQLNKTKEEIRNLISELDNKKNSIFNYTLSTIQEYFKFFHKKLSRIDASLIKKDNELEIAVDHPESLSGGQKKLIALSLILAIQKVDPAPFYFFDEIDANLDKESRIALSNVLRDVVKENKIQMLIISFKEEMVDIGDRVFKITHRNKKSEVEVVDKNSGTNILS</sequence>
<evidence type="ECO:0000313" key="5">
    <source>
        <dbReference type="Proteomes" id="UP000014978"/>
    </source>
</evidence>
<feature type="domain" description="SMC hinge" evidence="3">
    <location>
        <begin position="439"/>
        <end position="547"/>
    </location>
</feature>
<accession>S7XJI4</accession>
<gene>
    <name evidence="4" type="ORF">SLOPH_210</name>
</gene>
<dbReference type="FunCoup" id="S7XJI4">
    <property type="interactions" value="305"/>
</dbReference>
<dbReference type="PIRSF" id="PIRSF005719">
    <property type="entry name" value="SMC"/>
    <property type="match status" value="1"/>
</dbReference>
<dbReference type="Gene3D" id="1.20.1060.20">
    <property type="match status" value="1"/>
</dbReference>
<proteinExistence type="predicted"/>
<dbReference type="Gene3D" id="3.40.50.300">
    <property type="entry name" value="P-loop containing nucleotide triphosphate hydrolases"/>
    <property type="match status" value="2"/>
</dbReference>
<evidence type="ECO:0000256" key="1">
    <source>
        <dbReference type="ARBA" id="ARBA00023054"/>
    </source>
</evidence>
<dbReference type="VEuPathDB" id="MicrosporidiaDB:SLOPH_210"/>
<dbReference type="InterPro" id="IPR010935">
    <property type="entry name" value="SMC_hinge"/>
</dbReference>
<dbReference type="SMART" id="SM00968">
    <property type="entry name" value="SMC_hinge"/>
    <property type="match status" value="1"/>
</dbReference>
<dbReference type="InterPro" id="IPR003395">
    <property type="entry name" value="RecF/RecN/SMC_N"/>
</dbReference>